<dbReference type="PANTHER" id="PTHR45695:SF15">
    <property type="entry name" value="OPSIN RH2"/>
    <property type="match status" value="1"/>
</dbReference>
<evidence type="ECO:0000256" key="1">
    <source>
        <dbReference type="ARBA" id="ARBA00004141"/>
    </source>
</evidence>
<protein>
    <submittedName>
        <fullName evidence="10">Somatostatin receptor type 4</fullName>
    </submittedName>
</protein>
<dbReference type="Gene3D" id="1.20.1070.10">
    <property type="entry name" value="Rhodopsin 7-helix transmembrane proteins"/>
    <property type="match status" value="1"/>
</dbReference>
<evidence type="ECO:0000313" key="10">
    <source>
        <dbReference type="EMBL" id="KAJ8021644.1"/>
    </source>
</evidence>
<evidence type="ECO:0000256" key="8">
    <source>
        <dbReference type="SAM" id="Phobius"/>
    </source>
</evidence>
<dbReference type="PROSITE" id="PS50262">
    <property type="entry name" value="G_PROTEIN_RECEP_F1_2"/>
    <property type="match status" value="1"/>
</dbReference>
<dbReference type="PANTHER" id="PTHR45695">
    <property type="entry name" value="LEUCOKININ RECEPTOR-RELATED"/>
    <property type="match status" value="1"/>
</dbReference>
<evidence type="ECO:0000256" key="4">
    <source>
        <dbReference type="ARBA" id="ARBA00023040"/>
    </source>
</evidence>
<comment type="caution">
    <text evidence="10">The sequence shown here is derived from an EMBL/GenBank/DDBJ whole genome shotgun (WGS) entry which is preliminary data.</text>
</comment>
<sequence length="251" mass="28529">MTMTAIAVDRYYAVRKPMVFKMKFSVKRTKILIISLWGLALIAAVPTAFMFKSVYVSQDDKSNYKGKTPFACKLSLPFGAWFKDFKAIYLNVVLFLLPVTITSILFVRIVLYVRQSNLAINKRFANAAGAIRNSHWTTAKSLLAVFVVFVFCYMPFSMYNIMQRYAPAVLSANFKNVALLLPYANSCLNPVVYSFTSERFRRYCVRLLCPCNRKTIATRHPSHSGDSAGTDQQSHSLQRFASILAIKDYKV</sequence>
<dbReference type="Proteomes" id="UP001152320">
    <property type="component" value="Chromosome 21"/>
</dbReference>
<name>A0A9Q0YJG5_HOLLE</name>
<feature type="transmembrane region" description="Helical" evidence="8">
    <location>
        <begin position="142"/>
        <end position="162"/>
    </location>
</feature>
<keyword evidence="3 8" id="KW-1133">Transmembrane helix</keyword>
<evidence type="ECO:0000256" key="7">
    <source>
        <dbReference type="ARBA" id="ARBA00023224"/>
    </source>
</evidence>
<dbReference type="PRINTS" id="PR00237">
    <property type="entry name" value="GPCRRHODOPSN"/>
</dbReference>
<feature type="transmembrane region" description="Helical" evidence="8">
    <location>
        <begin position="88"/>
        <end position="113"/>
    </location>
</feature>
<keyword evidence="6 10" id="KW-0675">Receptor</keyword>
<dbReference type="InterPro" id="IPR000276">
    <property type="entry name" value="GPCR_Rhodpsn"/>
</dbReference>
<dbReference type="AlphaFoldDB" id="A0A9Q0YJG5"/>
<keyword evidence="5 8" id="KW-0472">Membrane</keyword>
<proteinExistence type="predicted"/>
<evidence type="ECO:0000256" key="6">
    <source>
        <dbReference type="ARBA" id="ARBA00023170"/>
    </source>
</evidence>
<keyword evidence="4" id="KW-0297">G-protein coupled receptor</keyword>
<evidence type="ECO:0000259" key="9">
    <source>
        <dbReference type="PROSITE" id="PS50262"/>
    </source>
</evidence>
<dbReference type="InterPro" id="IPR017452">
    <property type="entry name" value="GPCR_Rhodpsn_7TM"/>
</dbReference>
<evidence type="ECO:0000256" key="5">
    <source>
        <dbReference type="ARBA" id="ARBA00023136"/>
    </source>
</evidence>
<organism evidence="10 11">
    <name type="scientific">Holothuria leucospilota</name>
    <name type="common">Black long sea cucumber</name>
    <name type="synonym">Mertensiothuria leucospilota</name>
    <dbReference type="NCBI Taxonomy" id="206669"/>
    <lineage>
        <taxon>Eukaryota</taxon>
        <taxon>Metazoa</taxon>
        <taxon>Echinodermata</taxon>
        <taxon>Eleutherozoa</taxon>
        <taxon>Echinozoa</taxon>
        <taxon>Holothuroidea</taxon>
        <taxon>Aspidochirotacea</taxon>
        <taxon>Aspidochirotida</taxon>
        <taxon>Holothuriidae</taxon>
        <taxon>Holothuria</taxon>
    </lineage>
</organism>
<keyword evidence="11" id="KW-1185">Reference proteome</keyword>
<evidence type="ECO:0000256" key="3">
    <source>
        <dbReference type="ARBA" id="ARBA00022989"/>
    </source>
</evidence>
<evidence type="ECO:0000256" key="2">
    <source>
        <dbReference type="ARBA" id="ARBA00022692"/>
    </source>
</evidence>
<dbReference type="Pfam" id="PF00001">
    <property type="entry name" value="7tm_1"/>
    <property type="match status" value="1"/>
</dbReference>
<keyword evidence="2 8" id="KW-0812">Transmembrane</keyword>
<dbReference type="GO" id="GO:0004930">
    <property type="term" value="F:G protein-coupled receptor activity"/>
    <property type="evidence" value="ECO:0007669"/>
    <property type="project" value="UniProtKB-KW"/>
</dbReference>
<reference evidence="10" key="1">
    <citation type="submission" date="2021-10" db="EMBL/GenBank/DDBJ databases">
        <title>Tropical sea cucumber genome reveals ecological adaptation and Cuvierian tubules defense mechanism.</title>
        <authorList>
            <person name="Chen T."/>
        </authorList>
    </citation>
    <scope>NUCLEOTIDE SEQUENCE</scope>
    <source>
        <strain evidence="10">Nanhai2018</strain>
        <tissue evidence="10">Muscle</tissue>
    </source>
</reference>
<comment type="subcellular location">
    <subcellularLocation>
        <location evidence="1">Membrane</location>
        <topology evidence="1">Multi-pass membrane protein</topology>
    </subcellularLocation>
</comment>
<gene>
    <name evidence="10" type="ORF">HOLleu_38906</name>
</gene>
<dbReference type="GO" id="GO:0005886">
    <property type="term" value="C:plasma membrane"/>
    <property type="evidence" value="ECO:0007669"/>
    <property type="project" value="TreeGrafter"/>
</dbReference>
<dbReference type="OrthoDB" id="2132067at2759"/>
<dbReference type="EMBL" id="JAIZAY010000021">
    <property type="protein sequence ID" value="KAJ8021644.1"/>
    <property type="molecule type" value="Genomic_DNA"/>
</dbReference>
<evidence type="ECO:0000313" key="11">
    <source>
        <dbReference type="Proteomes" id="UP001152320"/>
    </source>
</evidence>
<feature type="domain" description="G-protein coupled receptors family 1 profile" evidence="9">
    <location>
        <begin position="1"/>
        <end position="193"/>
    </location>
</feature>
<accession>A0A9Q0YJG5</accession>
<dbReference type="SUPFAM" id="SSF81321">
    <property type="entry name" value="Family A G protein-coupled receptor-like"/>
    <property type="match status" value="1"/>
</dbReference>
<dbReference type="CDD" id="cd00637">
    <property type="entry name" value="7tm_classA_rhodopsin-like"/>
    <property type="match status" value="1"/>
</dbReference>
<keyword evidence="7" id="KW-0807">Transducer</keyword>